<keyword evidence="2" id="KW-1185">Reference proteome</keyword>
<gene>
    <name evidence="1" type="ORF">ETSY2_43740</name>
</gene>
<name>W4LIZ3_9BACT</name>
<proteinExistence type="predicted"/>
<reference evidence="1 2" key="1">
    <citation type="journal article" date="2014" name="Nature">
        <title>An environmental bacterial taxon with a large and distinct metabolic repertoire.</title>
        <authorList>
            <person name="Wilson M.C."/>
            <person name="Mori T."/>
            <person name="Ruckert C."/>
            <person name="Uria A.R."/>
            <person name="Helf M.J."/>
            <person name="Takada K."/>
            <person name="Gernert C."/>
            <person name="Steffens U.A."/>
            <person name="Heycke N."/>
            <person name="Schmitt S."/>
            <person name="Rinke C."/>
            <person name="Helfrich E.J."/>
            <person name="Brachmann A.O."/>
            <person name="Gurgui C."/>
            <person name="Wakimoto T."/>
            <person name="Kracht M."/>
            <person name="Crusemann M."/>
            <person name="Hentschel U."/>
            <person name="Abe I."/>
            <person name="Matsunaga S."/>
            <person name="Kalinowski J."/>
            <person name="Takeyama H."/>
            <person name="Piel J."/>
        </authorList>
    </citation>
    <scope>NUCLEOTIDE SEQUENCE [LARGE SCALE GENOMIC DNA]</scope>
    <source>
        <strain evidence="2">TSY2</strain>
    </source>
</reference>
<dbReference type="HOGENOM" id="CLU_3150701_0_0_7"/>
<dbReference type="EMBL" id="AZHX01002003">
    <property type="protein sequence ID" value="ETW97869.1"/>
    <property type="molecule type" value="Genomic_DNA"/>
</dbReference>
<sequence>MSGERQPWQWQGAQGILGHRVTIILILGNFQIPVDSFSESSGGVRMGM</sequence>
<dbReference type="AlphaFoldDB" id="W4LIZ3"/>
<protein>
    <submittedName>
        <fullName evidence="1">Uncharacterized protein</fullName>
    </submittedName>
</protein>
<accession>W4LIZ3</accession>
<organism evidence="1 2">
    <name type="scientific">Candidatus Entotheonella gemina</name>
    <dbReference type="NCBI Taxonomy" id="1429439"/>
    <lineage>
        <taxon>Bacteria</taxon>
        <taxon>Pseudomonadati</taxon>
        <taxon>Nitrospinota/Tectimicrobiota group</taxon>
        <taxon>Candidatus Tectimicrobiota</taxon>
        <taxon>Candidatus Entotheonellia</taxon>
        <taxon>Candidatus Entotheonellales</taxon>
        <taxon>Candidatus Entotheonellaceae</taxon>
        <taxon>Candidatus Entotheonella</taxon>
    </lineage>
</organism>
<evidence type="ECO:0000313" key="2">
    <source>
        <dbReference type="Proteomes" id="UP000019140"/>
    </source>
</evidence>
<comment type="caution">
    <text evidence="1">The sequence shown here is derived from an EMBL/GenBank/DDBJ whole genome shotgun (WGS) entry which is preliminary data.</text>
</comment>
<dbReference type="Proteomes" id="UP000019140">
    <property type="component" value="Unassembled WGS sequence"/>
</dbReference>
<evidence type="ECO:0000313" key="1">
    <source>
        <dbReference type="EMBL" id="ETW97869.1"/>
    </source>
</evidence>